<sequence>MGGREALLEEMSRRVRLVTEEPSVTWILDADALRQADLLAGSLDEAAGTDLPARYVLGWFYWYRFRALPHEPDGGARDRVLEMLTPCFLAGMADLPEALLPHLAYRATLTALAALVQESPAEDPQAGSVSFGQWSRILQSIPDDHPYRAIALVRFGAALKGRFDRTGVLDELDQAVDVTRQAVDVSRRAEHTAPPDEPVQAMALSNLVGMLMARFERARRTRDSVERSGAKDYLDEAIDVGRQAVNASPTHHFIRLLALSNLGPALRTRFEWTGATDDLDEAVDCARQVMNVNPTPDLDWAGRLSNLGVTLRARFVRTGVLSDLAEAVDAGRRAVDATPDGHPDQARRLSNLGITLRARFARTGVLSDLNETMTIMRRAVAATPADHLDQALYLGNLGSALLTRFARTAVLGDLDEAVDVCRRAAAIAPLDDPSQVVLFRNLGTALLTRFRRIGALGDLDESIAAALQTWVATGIGQPEGVEALSLLAATFRDRFELFGTLTDLDAAVACQRDAVNEAPANHPGQAGLLSGLCTALHVRFQRTGVLDDLHEAVDAGRRAVDATPVDHPYRAGRLSGLGNVLGDLFEQTGMPGDLDEAVAVGRQAVDATPADHPDRASWLYNLGLTLRTRFEHTAVAADLDDALGAFAEAARVDSAKPSVRIDAARNAAFYAERKNDLAGAADWWETAVRLLPEVAPRRLRRADRQVWVSRIGGLANHAAATVLADTTTPAPRRAERALALLETGRAVLLSQSLETRSDLADLRQAHPDLAARFAELRDHLDQDTRDTVHTDPVAGRRKIPSELFTALSDAAGQSGAVDQQDAADRIALAEELATTLRSIRTLDGFATFGLPPTGQELTAEAADGPVVTFNIASKRCDALILTSDRIMSLELPGLTEQALIDQVTAFHQALPAAASLDFATHVVNREIEAVSTGSSARDTLNSVLAWLWDNAAGPVLDTLGFHGTPSGDITEWPRLWWAPGGRLGLLPLHAAGHHTDPDTPQRRTVMDRVVSSYTPTIRALRHARRSGVANHPPNRSLIVAMPTTPGLPGNGHLPHVRAEAEILSTLLPHPLTLIEPDPDGTTPDDTKAVATDLPTARRVLDELPSHAIVHFACHGTHDPTEPAASRLLLHDHAEAPLTVAHLDPVDLDRAQLAYLSACDTALSTAGGFLDEAIHLASAFQLAGFPHVIGTLWAVDDKVAVEVASHFYRALRDPRTGHLDVGRAAYALHQTVRSLRDKLPGSPSLWAAYLHSGA</sequence>
<gene>
    <name evidence="2" type="ORF">EV192_114164</name>
</gene>
<dbReference type="InterPro" id="IPR011990">
    <property type="entry name" value="TPR-like_helical_dom_sf"/>
</dbReference>
<evidence type="ECO:0000313" key="2">
    <source>
        <dbReference type="EMBL" id="TCO49794.1"/>
    </source>
</evidence>
<name>A0A4R2IWC6_9PSEU</name>
<dbReference type="Gene3D" id="1.25.40.10">
    <property type="entry name" value="Tetratricopeptide repeat domain"/>
    <property type="match status" value="3"/>
</dbReference>
<dbReference type="EMBL" id="SLWS01000014">
    <property type="protein sequence ID" value="TCO49794.1"/>
    <property type="molecule type" value="Genomic_DNA"/>
</dbReference>
<keyword evidence="3" id="KW-1185">Reference proteome</keyword>
<evidence type="ECO:0000259" key="1">
    <source>
        <dbReference type="Pfam" id="PF12770"/>
    </source>
</evidence>
<comment type="caution">
    <text evidence="2">The sequence shown here is derived from an EMBL/GenBank/DDBJ whole genome shotgun (WGS) entry which is preliminary data.</text>
</comment>
<organism evidence="2 3">
    <name type="scientific">Actinocrispum wychmicini</name>
    <dbReference type="NCBI Taxonomy" id="1213861"/>
    <lineage>
        <taxon>Bacteria</taxon>
        <taxon>Bacillati</taxon>
        <taxon>Actinomycetota</taxon>
        <taxon>Actinomycetes</taxon>
        <taxon>Pseudonocardiales</taxon>
        <taxon>Pseudonocardiaceae</taxon>
        <taxon>Actinocrispum</taxon>
    </lineage>
</organism>
<dbReference type="PANTHER" id="PTHR19959">
    <property type="entry name" value="KINESIN LIGHT CHAIN"/>
    <property type="match status" value="1"/>
</dbReference>
<dbReference type="Proteomes" id="UP000295680">
    <property type="component" value="Unassembled WGS sequence"/>
</dbReference>
<dbReference type="AlphaFoldDB" id="A0A4R2IWC6"/>
<dbReference type="InterPro" id="IPR024983">
    <property type="entry name" value="CHAT_dom"/>
</dbReference>
<reference evidence="2 3" key="1">
    <citation type="submission" date="2019-03" db="EMBL/GenBank/DDBJ databases">
        <title>Genomic Encyclopedia of Type Strains, Phase IV (KMG-IV): sequencing the most valuable type-strain genomes for metagenomic binning, comparative biology and taxonomic classification.</title>
        <authorList>
            <person name="Goeker M."/>
        </authorList>
    </citation>
    <scope>NUCLEOTIDE SEQUENCE [LARGE SCALE GENOMIC DNA]</scope>
    <source>
        <strain evidence="2 3">DSM 45934</strain>
    </source>
</reference>
<dbReference type="OrthoDB" id="3206999at2"/>
<dbReference type="RefSeq" id="WP_132125030.1">
    <property type="nucleotide sequence ID" value="NZ_SLWS01000014.1"/>
</dbReference>
<feature type="domain" description="CHAT" evidence="1">
    <location>
        <begin position="944"/>
        <end position="1253"/>
    </location>
</feature>
<dbReference type="Pfam" id="PF13374">
    <property type="entry name" value="TPR_10"/>
    <property type="match status" value="1"/>
</dbReference>
<protein>
    <submittedName>
        <fullName evidence="2">Tetratricopeptide repeat protein</fullName>
    </submittedName>
</protein>
<dbReference type="SUPFAM" id="SSF48452">
    <property type="entry name" value="TPR-like"/>
    <property type="match status" value="2"/>
</dbReference>
<evidence type="ECO:0000313" key="3">
    <source>
        <dbReference type="Proteomes" id="UP000295680"/>
    </source>
</evidence>
<proteinExistence type="predicted"/>
<accession>A0A4R2IWC6</accession>
<dbReference type="PANTHER" id="PTHR19959:SF119">
    <property type="entry name" value="FUNGAL LIPASE-LIKE DOMAIN-CONTAINING PROTEIN"/>
    <property type="match status" value="1"/>
</dbReference>
<dbReference type="Pfam" id="PF12770">
    <property type="entry name" value="CHAT"/>
    <property type="match status" value="1"/>
</dbReference>